<dbReference type="OrthoDB" id="40334at2759"/>
<dbReference type="STRING" id="3880.A0A072TFE9"/>
<gene>
    <name evidence="9" type="primary">25480890</name>
    <name evidence="8" type="ORF">MTR_0328s0040</name>
</gene>
<dbReference type="AlphaFoldDB" id="A0A072TFE9"/>
<dbReference type="EMBL" id="KL403053">
    <property type="protein sequence ID" value="KEH16107.1"/>
    <property type="molecule type" value="Genomic_DNA"/>
</dbReference>
<evidence type="ECO:0000256" key="2">
    <source>
        <dbReference type="ARBA" id="ARBA00022490"/>
    </source>
</evidence>
<name>A0A072TFE9_MEDTR</name>
<sequence length="423" mass="48043">MASFSVEEFIGNGILKELFQKLLEEGWDDVPTLKVMGSEDMDLLYMTQKQKEALGIRRYLHDRGLMQYADKLENSEKNLVELLKLSTNELVSQFEMKRGHIARFVNKTRHDDSFKQRGLTLRRRSSIIIHGEDSVPKSNGSNYASSNSSTRSYLKSNAASDEQSMIDFKIKDGYVFKGIVASEPAEPRVCGCVKPPQVIDQVSAYSAVENISVQKLTPEYKFGMEPLVKMKTPPLKASELWRDKPAVFLCLRRPGCIMCRAEAHQLYSRKPIFDSLGFQLFAVLHEEIESEVKDFWPRYWGGVVLLDRSRDFYKALGGGKLPKENFISGFLLNPRALSNYKRSKTMNIEYNFKGEGEIKGGLFIIGNGKSGIAYQFIERNFGDWAPVAEVIEICTQMQKVTIIVCSIFHVTRVYAATTHKHGN</sequence>
<comment type="similarity">
    <text evidence="4">Belongs to the peroxiredoxin-like PRXL2 family. PRXL2A subfamily.</text>
</comment>
<evidence type="ECO:0000313" key="8">
    <source>
        <dbReference type="EMBL" id="KEH16107.1"/>
    </source>
</evidence>
<evidence type="ECO:0000313" key="10">
    <source>
        <dbReference type="Proteomes" id="UP000002051"/>
    </source>
</evidence>
<dbReference type="InterPro" id="IPR032801">
    <property type="entry name" value="PXL2A/B/C"/>
</dbReference>
<reference evidence="8 10" key="2">
    <citation type="journal article" date="2014" name="BMC Genomics">
        <title>An improved genome release (version Mt4.0) for the model legume Medicago truncatula.</title>
        <authorList>
            <person name="Tang H."/>
            <person name="Krishnakumar V."/>
            <person name="Bidwell S."/>
            <person name="Rosen B."/>
            <person name="Chan A."/>
            <person name="Zhou S."/>
            <person name="Gentzbittel L."/>
            <person name="Childs K.L."/>
            <person name="Yandell M."/>
            <person name="Gundlach H."/>
            <person name="Mayer K.F."/>
            <person name="Schwartz D.C."/>
            <person name="Town C.D."/>
        </authorList>
    </citation>
    <scope>GENOME REANNOTATION</scope>
    <source>
        <strain evidence="8">A17</strain>
        <strain evidence="9 10">cv. Jemalong A17</strain>
    </source>
</reference>
<keyword evidence="10" id="KW-1185">Reference proteome</keyword>
<keyword evidence="2" id="KW-0963">Cytoplasm</keyword>
<reference evidence="9" key="3">
    <citation type="submission" date="2015-06" db="UniProtKB">
        <authorList>
            <consortium name="EnsemblPlants"/>
        </authorList>
    </citation>
    <scope>IDENTIFICATION</scope>
    <source>
        <strain evidence="9">cv. Jemalong A17</strain>
    </source>
</reference>
<evidence type="ECO:0000313" key="9">
    <source>
        <dbReference type="EnsemblPlants" id="KEH16107"/>
    </source>
</evidence>
<dbReference type="EnsemblPlants" id="KEH16107">
    <property type="protein sequence ID" value="KEH16107"/>
    <property type="gene ID" value="MTR_0328s0040"/>
</dbReference>
<evidence type="ECO:0000256" key="5">
    <source>
        <dbReference type="ARBA" id="ARBA00023849"/>
    </source>
</evidence>
<dbReference type="PANTHER" id="PTHR28630:SF31">
    <property type="entry name" value="PEROXIREDOXIN-LIKE 2A"/>
    <property type="match status" value="1"/>
</dbReference>
<dbReference type="Proteomes" id="UP000002051">
    <property type="component" value="Unassembled WGS sequence"/>
</dbReference>
<evidence type="ECO:0000256" key="6">
    <source>
        <dbReference type="ARBA" id="ARBA00032058"/>
    </source>
</evidence>
<evidence type="ECO:0000256" key="7">
    <source>
        <dbReference type="ARBA" id="ARBA00032129"/>
    </source>
</evidence>
<organism evidence="8 10">
    <name type="scientific">Medicago truncatula</name>
    <name type="common">Barrel medic</name>
    <name type="synonym">Medicago tribuloides</name>
    <dbReference type="NCBI Taxonomy" id="3880"/>
    <lineage>
        <taxon>Eukaryota</taxon>
        <taxon>Viridiplantae</taxon>
        <taxon>Streptophyta</taxon>
        <taxon>Embryophyta</taxon>
        <taxon>Tracheophyta</taxon>
        <taxon>Spermatophyta</taxon>
        <taxon>Magnoliopsida</taxon>
        <taxon>eudicotyledons</taxon>
        <taxon>Gunneridae</taxon>
        <taxon>Pentapetalae</taxon>
        <taxon>rosids</taxon>
        <taxon>fabids</taxon>
        <taxon>Fabales</taxon>
        <taxon>Fabaceae</taxon>
        <taxon>Papilionoideae</taxon>
        <taxon>50 kb inversion clade</taxon>
        <taxon>NPAAA clade</taxon>
        <taxon>Hologalegina</taxon>
        <taxon>IRL clade</taxon>
        <taxon>Trifolieae</taxon>
        <taxon>Medicago</taxon>
    </lineage>
</organism>
<evidence type="ECO:0000256" key="4">
    <source>
        <dbReference type="ARBA" id="ARBA00023787"/>
    </source>
</evidence>
<dbReference type="PANTHER" id="PTHR28630">
    <property type="match status" value="1"/>
</dbReference>
<comment type="subcellular location">
    <subcellularLocation>
        <location evidence="1">Cytoplasm</location>
    </subcellularLocation>
</comment>
<protein>
    <recommendedName>
        <fullName evidence="5">Peroxiredoxin-like 2A</fullName>
    </recommendedName>
    <alternativeName>
        <fullName evidence="7">Peroxiredoxin-like 2 activated in M-CSF stimulated monocytes</fullName>
    </alternativeName>
    <alternativeName>
        <fullName evidence="6">Redox-regulatory protein FAM213A</fullName>
    </alternativeName>
</protein>
<evidence type="ECO:0000256" key="3">
    <source>
        <dbReference type="ARBA" id="ARBA00023284"/>
    </source>
</evidence>
<dbReference type="HOGENOM" id="CLU_054476_0_0_1"/>
<dbReference type="GO" id="GO:0005737">
    <property type="term" value="C:cytoplasm"/>
    <property type="evidence" value="ECO:0007669"/>
    <property type="project" value="UniProtKB-SubCell"/>
</dbReference>
<reference evidence="8 10" key="1">
    <citation type="journal article" date="2011" name="Nature">
        <title>The Medicago genome provides insight into the evolution of rhizobial symbioses.</title>
        <authorList>
            <person name="Young N.D."/>
            <person name="Debelle F."/>
            <person name="Oldroyd G.E."/>
            <person name="Geurts R."/>
            <person name="Cannon S.B."/>
            <person name="Udvardi M.K."/>
            <person name="Benedito V.A."/>
            <person name="Mayer K.F."/>
            <person name="Gouzy J."/>
            <person name="Schoof H."/>
            <person name="Van de Peer Y."/>
            <person name="Proost S."/>
            <person name="Cook D.R."/>
            <person name="Meyers B.C."/>
            <person name="Spannagl M."/>
            <person name="Cheung F."/>
            <person name="De Mita S."/>
            <person name="Krishnakumar V."/>
            <person name="Gundlach H."/>
            <person name="Zhou S."/>
            <person name="Mudge J."/>
            <person name="Bharti A.K."/>
            <person name="Murray J.D."/>
            <person name="Naoumkina M.A."/>
            <person name="Rosen B."/>
            <person name="Silverstein K.A."/>
            <person name="Tang H."/>
            <person name="Rombauts S."/>
            <person name="Zhao P.X."/>
            <person name="Zhou P."/>
            <person name="Barbe V."/>
            <person name="Bardou P."/>
            <person name="Bechner M."/>
            <person name="Bellec A."/>
            <person name="Berger A."/>
            <person name="Berges H."/>
            <person name="Bidwell S."/>
            <person name="Bisseling T."/>
            <person name="Choisne N."/>
            <person name="Couloux A."/>
            <person name="Denny R."/>
            <person name="Deshpande S."/>
            <person name="Dai X."/>
            <person name="Doyle J.J."/>
            <person name="Dudez A.M."/>
            <person name="Farmer A.D."/>
            <person name="Fouteau S."/>
            <person name="Franken C."/>
            <person name="Gibelin C."/>
            <person name="Gish J."/>
            <person name="Goldstein S."/>
            <person name="Gonzalez A.J."/>
            <person name="Green P.J."/>
            <person name="Hallab A."/>
            <person name="Hartog M."/>
            <person name="Hua A."/>
            <person name="Humphray S.J."/>
            <person name="Jeong D.H."/>
            <person name="Jing Y."/>
            <person name="Jocker A."/>
            <person name="Kenton S.M."/>
            <person name="Kim D.J."/>
            <person name="Klee K."/>
            <person name="Lai H."/>
            <person name="Lang C."/>
            <person name="Lin S."/>
            <person name="Macmil S.L."/>
            <person name="Magdelenat G."/>
            <person name="Matthews L."/>
            <person name="McCorrison J."/>
            <person name="Monaghan E.L."/>
            <person name="Mun J.H."/>
            <person name="Najar F.Z."/>
            <person name="Nicholson C."/>
            <person name="Noirot C."/>
            <person name="O'Bleness M."/>
            <person name="Paule C.R."/>
            <person name="Poulain J."/>
            <person name="Prion F."/>
            <person name="Qin B."/>
            <person name="Qu C."/>
            <person name="Retzel E.F."/>
            <person name="Riddle C."/>
            <person name="Sallet E."/>
            <person name="Samain S."/>
            <person name="Samson N."/>
            <person name="Sanders I."/>
            <person name="Saurat O."/>
            <person name="Scarpelli C."/>
            <person name="Schiex T."/>
            <person name="Segurens B."/>
            <person name="Severin A.J."/>
            <person name="Sherrier D.J."/>
            <person name="Shi R."/>
            <person name="Sims S."/>
            <person name="Singer S.R."/>
            <person name="Sinharoy S."/>
            <person name="Sterck L."/>
            <person name="Viollet A."/>
            <person name="Wang B.B."/>
            <person name="Wang K."/>
            <person name="Wang M."/>
            <person name="Wang X."/>
            <person name="Warfsmann J."/>
            <person name="Weissenbach J."/>
            <person name="White D.D."/>
            <person name="White J.D."/>
            <person name="Wiley G.B."/>
            <person name="Wincker P."/>
            <person name="Xing Y."/>
            <person name="Yang L."/>
            <person name="Yao Z."/>
            <person name="Ying F."/>
            <person name="Zhai J."/>
            <person name="Zhou L."/>
            <person name="Zuber A."/>
            <person name="Denarie J."/>
            <person name="Dixon R.A."/>
            <person name="May G.D."/>
            <person name="Schwartz D.C."/>
            <person name="Rogers J."/>
            <person name="Quetier F."/>
            <person name="Town C.D."/>
            <person name="Roe B.A."/>
        </authorList>
    </citation>
    <scope>NUCLEOTIDE SEQUENCE [LARGE SCALE GENOMIC DNA]</scope>
    <source>
        <strain evidence="8">A17</strain>
        <strain evidence="9 10">cv. Jemalong A17</strain>
    </source>
</reference>
<evidence type="ECO:0000256" key="1">
    <source>
        <dbReference type="ARBA" id="ARBA00004496"/>
    </source>
</evidence>
<keyword evidence="3" id="KW-0676">Redox-active center</keyword>
<dbReference type="Pfam" id="PF13911">
    <property type="entry name" value="AhpC-TSA_2"/>
    <property type="match status" value="1"/>
</dbReference>
<accession>A0A072TFE9</accession>
<proteinExistence type="inferred from homology"/>